<evidence type="ECO:0000256" key="1">
    <source>
        <dbReference type="SAM" id="MobiDB-lite"/>
    </source>
</evidence>
<gene>
    <name evidence="2" type="ORF">RH861_01975</name>
</gene>
<reference evidence="3" key="1">
    <citation type="submission" date="2023-07" db="EMBL/GenBank/DDBJ databases">
        <title>Description of three actinobacteria isolated from air of manufacturing shop in a pharmaceutical factory.</title>
        <authorList>
            <person name="Zhang D.-F."/>
        </authorList>
    </citation>
    <scope>NUCLEOTIDE SEQUENCE [LARGE SCALE GENOMIC DNA]</scope>
    <source>
        <strain evidence="3">CCTCC AB 2011122</strain>
    </source>
</reference>
<dbReference type="EMBL" id="JAVKGS010000001">
    <property type="protein sequence ID" value="MDR5690822.1"/>
    <property type="molecule type" value="Genomic_DNA"/>
</dbReference>
<dbReference type="InterPro" id="IPR036388">
    <property type="entry name" value="WH-like_DNA-bd_sf"/>
</dbReference>
<evidence type="ECO:0000313" key="2">
    <source>
        <dbReference type="EMBL" id="MDR5690822.1"/>
    </source>
</evidence>
<name>A0ABU1FGD8_9MICO</name>
<dbReference type="Proteomes" id="UP001260072">
    <property type="component" value="Unassembled WGS sequence"/>
</dbReference>
<accession>A0ABU1FGD8</accession>
<feature type="compositionally biased region" description="Polar residues" evidence="1">
    <location>
        <begin position="422"/>
        <end position="432"/>
    </location>
</feature>
<dbReference type="RefSeq" id="WP_310519512.1">
    <property type="nucleotide sequence ID" value="NZ_BAABBS010000004.1"/>
</dbReference>
<comment type="caution">
    <text evidence="2">The sequence shown here is derived from an EMBL/GenBank/DDBJ whole genome shotgun (WGS) entry which is preliminary data.</text>
</comment>
<organism evidence="2 3">
    <name type="scientific">Agromyces indicus</name>
    <dbReference type="NCBI Taxonomy" id="758919"/>
    <lineage>
        <taxon>Bacteria</taxon>
        <taxon>Bacillati</taxon>
        <taxon>Actinomycetota</taxon>
        <taxon>Actinomycetes</taxon>
        <taxon>Micrococcales</taxon>
        <taxon>Microbacteriaceae</taxon>
        <taxon>Agromyces</taxon>
    </lineage>
</organism>
<evidence type="ECO:0000313" key="3">
    <source>
        <dbReference type="Proteomes" id="UP001260072"/>
    </source>
</evidence>
<feature type="compositionally biased region" description="Pro residues" evidence="1">
    <location>
        <begin position="390"/>
        <end position="399"/>
    </location>
</feature>
<sequence>MEDAANREPSPLDAPSVIETPTDAELVDAAHTGDSFAITRLWQRHRSVAWRAARAATGRPDAEPVVVRTAERLVAELGDGGGPAGATRPHLLALTRQAIADESAMPPPEPAAGAASAAHPPLELAPVETYQDVLPDGMGDGSAAAAAFAALPTRWQEALWLTEVDGLTTAELAAELGLTADDTETMVADAQAALRAEWNSLRLAELPDDAECRTAAAAAGRRARAHLDECPRCRVVAAPPEAVARRAVTTLPILLLGAGGGIAFLESVRGGASAAATEPVPTLAETAAESEAAADADTTPGIGRVAGLVALPAALVTALRTSPRRRAAAVGAALGGIAATTALVAGLSLWNGGGEEDPRILADPGSTNDVAASAPRLLPPVVVSTELPDEPSPTAPAPTEPDAGPQPSAGAAPAPDAAETPQGRSSGAPSRSTTDDDQAAAPPAGTTPATGGGRTPVSEPAPPTGSTPITAELSRPGPNGWRTLTVTGEPGAPFTVSSGGEVLFSGVLDASGTATLQVRGTISLDSLSLAYGVLGGTAYALTDGLLGSPDGALRSTETPAP</sequence>
<feature type="region of interest" description="Disordered" evidence="1">
    <location>
        <begin position="384"/>
        <end position="482"/>
    </location>
</feature>
<evidence type="ECO:0008006" key="4">
    <source>
        <dbReference type="Google" id="ProtNLM"/>
    </source>
</evidence>
<feature type="compositionally biased region" description="Low complexity" evidence="1">
    <location>
        <begin position="400"/>
        <end position="418"/>
    </location>
</feature>
<dbReference type="SUPFAM" id="SSF88659">
    <property type="entry name" value="Sigma3 and sigma4 domains of RNA polymerase sigma factors"/>
    <property type="match status" value="1"/>
</dbReference>
<dbReference type="InterPro" id="IPR013324">
    <property type="entry name" value="RNA_pol_sigma_r3/r4-like"/>
</dbReference>
<feature type="compositionally biased region" description="Low complexity" evidence="1">
    <location>
        <begin position="439"/>
        <end position="449"/>
    </location>
</feature>
<dbReference type="Gene3D" id="1.10.10.10">
    <property type="entry name" value="Winged helix-like DNA-binding domain superfamily/Winged helix DNA-binding domain"/>
    <property type="match status" value="1"/>
</dbReference>
<keyword evidence="3" id="KW-1185">Reference proteome</keyword>
<proteinExistence type="predicted"/>
<protein>
    <recommendedName>
        <fullName evidence="4">RNA polymerase sigma factor 70 region 4 type 2 domain-containing protein</fullName>
    </recommendedName>
</protein>
<dbReference type="Gene3D" id="1.10.1740.10">
    <property type="match status" value="1"/>
</dbReference>